<gene>
    <name evidence="1" type="ORF">KSF_095430</name>
</gene>
<name>A0A8J3IZ83_9CHLR</name>
<protein>
    <submittedName>
        <fullName evidence="1">Uncharacterized protein</fullName>
    </submittedName>
</protein>
<evidence type="ECO:0000313" key="1">
    <source>
        <dbReference type="EMBL" id="GHO99495.1"/>
    </source>
</evidence>
<proteinExistence type="predicted"/>
<keyword evidence="2" id="KW-1185">Reference proteome</keyword>
<accession>A0A8J3IZ83</accession>
<dbReference type="Proteomes" id="UP000597444">
    <property type="component" value="Unassembled WGS sequence"/>
</dbReference>
<dbReference type="EMBL" id="BNJK01000002">
    <property type="protein sequence ID" value="GHO99495.1"/>
    <property type="molecule type" value="Genomic_DNA"/>
</dbReference>
<evidence type="ECO:0000313" key="2">
    <source>
        <dbReference type="Proteomes" id="UP000597444"/>
    </source>
</evidence>
<dbReference type="AlphaFoldDB" id="A0A8J3IZ83"/>
<reference evidence="1" key="1">
    <citation type="submission" date="2020-10" db="EMBL/GenBank/DDBJ databases">
        <title>Taxonomic study of unclassified bacteria belonging to the class Ktedonobacteria.</title>
        <authorList>
            <person name="Yabe S."/>
            <person name="Wang C.M."/>
            <person name="Zheng Y."/>
            <person name="Sakai Y."/>
            <person name="Cavaletti L."/>
            <person name="Monciardini P."/>
            <person name="Donadio S."/>
        </authorList>
    </citation>
    <scope>NUCLEOTIDE SEQUENCE</scope>
    <source>
        <strain evidence="1">ID150040</strain>
    </source>
</reference>
<dbReference type="RefSeq" id="WP_220210136.1">
    <property type="nucleotide sequence ID" value="NZ_BNJK01000002.1"/>
</dbReference>
<organism evidence="1 2">
    <name type="scientific">Reticulibacter mediterranei</name>
    <dbReference type="NCBI Taxonomy" id="2778369"/>
    <lineage>
        <taxon>Bacteria</taxon>
        <taxon>Bacillati</taxon>
        <taxon>Chloroflexota</taxon>
        <taxon>Ktedonobacteria</taxon>
        <taxon>Ktedonobacterales</taxon>
        <taxon>Reticulibacteraceae</taxon>
        <taxon>Reticulibacter</taxon>
    </lineage>
</organism>
<comment type="caution">
    <text evidence="1">The sequence shown here is derived from an EMBL/GenBank/DDBJ whole genome shotgun (WGS) entry which is preliminary data.</text>
</comment>
<sequence>MKATQILAGRRESALLAFPSVRRMADILAKRCREPSWVRTSVASLDRFRATTGYADLELLLERARADPPVAEQSLLSFASAFADQTADQVSALAMGAKIWFRLNGVHVTWRPLSGRATSSTLSSRNPQSCDHLILLALIGSGLHVAELLRLSKGDVGSLDAEGQLIQDMEADPLAVRYTPRRGKPRERITFLTYATRCALLAANPPAATAALTAPLIASGTGVRVNSSSVRRARERSQALIRIGSDVNVTLCRTTGDFFREWGLPGSRFTGPEDLNLEDYI</sequence>